<protein>
    <submittedName>
        <fullName evidence="1">Uncharacterized protein</fullName>
    </submittedName>
</protein>
<dbReference type="AlphaFoldDB" id="Q95KF0"/>
<accession>Q95KF0</accession>
<evidence type="ECO:0000313" key="1">
    <source>
        <dbReference type="EMBL" id="BAB46911.1"/>
    </source>
</evidence>
<reference evidence="1" key="1">
    <citation type="submission" date="2001-04" db="EMBL/GenBank/DDBJ databases">
        <title>Isolation of full-length cDNA clones from macaque brain cDNA libraries.</title>
        <authorList>
            <person name="Osada N."/>
            <person name="Hida M."/>
            <person name="Kusuda J."/>
            <person name="Tanuma R."/>
            <person name="Iseki K."/>
            <person name="Hirai M."/>
            <person name="Terao K."/>
            <person name="Suzuki Y."/>
            <person name="Sugano S."/>
            <person name="Hashimoto K."/>
        </authorList>
    </citation>
    <scope>NUCLEOTIDE SEQUENCE</scope>
    <source>
        <tissue evidence="1">Temporal lobe right</tissue>
    </source>
</reference>
<organism evidence="1">
    <name type="scientific">Macaca fascicularis</name>
    <name type="common">Crab-eating macaque</name>
    <name type="synonym">Cynomolgus monkey</name>
    <dbReference type="NCBI Taxonomy" id="9541"/>
    <lineage>
        <taxon>Eukaryota</taxon>
        <taxon>Metazoa</taxon>
        <taxon>Chordata</taxon>
        <taxon>Craniata</taxon>
        <taxon>Vertebrata</taxon>
        <taxon>Euteleostomi</taxon>
        <taxon>Mammalia</taxon>
        <taxon>Eutheria</taxon>
        <taxon>Euarchontoglires</taxon>
        <taxon>Primates</taxon>
        <taxon>Haplorrhini</taxon>
        <taxon>Catarrhini</taxon>
        <taxon>Cercopithecidae</taxon>
        <taxon>Cercopithecinae</taxon>
        <taxon>Macaca</taxon>
    </lineage>
</organism>
<sequence>MRFKVVGEVKKKGGGGLAIALSNCIARRKPIPPPPRGARSKKQLLLDYGNYVRQKNKCKQFSYSSSKWAVKQQRQLATSRMHLAQELLANIQCSGGSRSFAKDGQVWQLTPAIPALWEAKASRSLEVRSLRPARPT</sequence>
<dbReference type="EMBL" id="AB060921">
    <property type="protein sequence ID" value="BAB46911.1"/>
    <property type="molecule type" value="mRNA"/>
</dbReference>
<name>Q95KF0_MACFA</name>
<proteinExistence type="evidence at transcript level"/>